<proteinExistence type="predicted"/>
<dbReference type="Proteomes" id="UP000664369">
    <property type="component" value="Unassembled WGS sequence"/>
</dbReference>
<protein>
    <recommendedName>
        <fullName evidence="3">Hemagglutinin</fullName>
    </recommendedName>
</protein>
<gene>
    <name evidence="1" type="ORF">J4E00_09270</name>
</gene>
<keyword evidence="2" id="KW-1185">Reference proteome</keyword>
<sequence>MLTAKQDNRLTAAETLAAALKADPAPYAADKALQAVAKRLDEIIADMQLLRTATQRTAQSGAPAGDKSEKEIARETLAIVTAEIAGDVFAYASEKKLPSLQALADYNENGLGKLRGSRLSDVATALLEELPNHKAVLEDDYGLDKARTKELQDAITAFNDLKTSPRQAQIDGKTTRISLRAEFAELGSLLQDRLMRLLRKYKRRDVDFYNRITAARAVVDRPGSTPSTGVSPSKP</sequence>
<evidence type="ECO:0000313" key="2">
    <source>
        <dbReference type="Proteomes" id="UP000664369"/>
    </source>
</evidence>
<name>A0ABS3QDC3_9BACT</name>
<organism evidence="1 2">
    <name type="scientific">Hymenobacter negativus</name>
    <dbReference type="NCBI Taxonomy" id="2795026"/>
    <lineage>
        <taxon>Bacteria</taxon>
        <taxon>Pseudomonadati</taxon>
        <taxon>Bacteroidota</taxon>
        <taxon>Cytophagia</taxon>
        <taxon>Cytophagales</taxon>
        <taxon>Hymenobacteraceae</taxon>
        <taxon>Hymenobacter</taxon>
    </lineage>
</organism>
<comment type="caution">
    <text evidence="1">The sequence shown here is derived from an EMBL/GenBank/DDBJ whole genome shotgun (WGS) entry which is preliminary data.</text>
</comment>
<evidence type="ECO:0000313" key="1">
    <source>
        <dbReference type="EMBL" id="MBO2009239.1"/>
    </source>
</evidence>
<reference evidence="1 2" key="1">
    <citation type="submission" date="2021-03" db="EMBL/GenBank/DDBJ databases">
        <authorList>
            <person name="Kim M.K."/>
        </authorList>
    </citation>
    <scope>NUCLEOTIDE SEQUENCE [LARGE SCALE GENOMIC DNA]</scope>
    <source>
        <strain evidence="1 2">BT442</strain>
    </source>
</reference>
<dbReference type="RefSeq" id="WP_208174860.1">
    <property type="nucleotide sequence ID" value="NZ_JAGETZ010000003.1"/>
</dbReference>
<dbReference type="EMBL" id="JAGETZ010000003">
    <property type="protein sequence ID" value="MBO2009239.1"/>
    <property type="molecule type" value="Genomic_DNA"/>
</dbReference>
<evidence type="ECO:0008006" key="3">
    <source>
        <dbReference type="Google" id="ProtNLM"/>
    </source>
</evidence>
<accession>A0ABS3QDC3</accession>